<evidence type="ECO:0000313" key="2">
    <source>
        <dbReference type="Proteomes" id="UP000199636"/>
    </source>
</evidence>
<keyword evidence="2" id="KW-1185">Reference proteome</keyword>
<dbReference type="EMBL" id="FNDS01000005">
    <property type="protein sequence ID" value="SDI07541.1"/>
    <property type="molecule type" value="Genomic_DNA"/>
</dbReference>
<proteinExistence type="predicted"/>
<dbReference type="Proteomes" id="UP000199636">
    <property type="component" value="Unassembled WGS sequence"/>
</dbReference>
<dbReference type="AlphaFoldDB" id="A0A1G8HM12"/>
<accession>A0A1G8HM12</accession>
<gene>
    <name evidence="1" type="ORF">SAMN05216272_105312</name>
</gene>
<evidence type="ECO:0000313" key="1">
    <source>
        <dbReference type="EMBL" id="SDI07541.1"/>
    </source>
</evidence>
<sequence>MSAKLLAKQLGLAEKLIRDAMAELTSARLVVVDDASSVRRGRPAIRYELASTVLSALPKRDGAYGVHADLLVRLFSAAVSMAARGSAEQVGKDRRVTKEGRLAPPGAANYLSACNRLLLATLLAHADPLGMVKSVSRGTLCRLTGLDEFSLTHRLGRLKSLGLILAKVPGLSSKLFPGARVNSTYFLNVTHPRLGGGNGAVWCRTFDPEISSPTLDQVLRPDLDRNFGAKDHPVRCFLKGGAAFGVLRPMILRYASYLLSHHREKLGYESSFDCQSLREKIAADFQRPAGWKVGDVSFDRDWAQVVDHFYQLAFRVARDFRRVVDIDYRFDEVCLVPLDGGFQYVLWLNVVDESHEGAPCAGS</sequence>
<name>A0A1G8HM12_9PSED</name>
<reference evidence="2" key="1">
    <citation type="submission" date="2016-10" db="EMBL/GenBank/DDBJ databases">
        <authorList>
            <person name="Varghese N."/>
            <person name="Submissions S."/>
        </authorList>
    </citation>
    <scope>NUCLEOTIDE SEQUENCE [LARGE SCALE GENOMIC DNA]</scope>
    <source>
        <strain evidence="2">CCM 7469</strain>
    </source>
</reference>
<protein>
    <submittedName>
        <fullName evidence="1">Uncharacterized protein</fullName>
    </submittedName>
</protein>
<organism evidence="1 2">
    <name type="scientific">Pseudomonas panipatensis</name>
    <dbReference type="NCBI Taxonomy" id="428992"/>
    <lineage>
        <taxon>Bacteria</taxon>
        <taxon>Pseudomonadati</taxon>
        <taxon>Pseudomonadota</taxon>
        <taxon>Gammaproteobacteria</taxon>
        <taxon>Pseudomonadales</taxon>
        <taxon>Pseudomonadaceae</taxon>
        <taxon>Pseudomonas</taxon>
    </lineage>
</organism>
<dbReference type="STRING" id="428992.SAMN05216272_105312"/>